<dbReference type="InParanoid" id="E2BP90"/>
<dbReference type="PROSITE" id="PS50865">
    <property type="entry name" value="ZF_MYND_2"/>
    <property type="match status" value="1"/>
</dbReference>
<accession>E2BP90</accession>
<keyword evidence="7" id="KW-1185">Reference proteome</keyword>
<dbReference type="OrthoDB" id="5282002at2759"/>
<dbReference type="AlphaFoldDB" id="E2BP90"/>
<dbReference type="GO" id="GO:0008270">
    <property type="term" value="F:zinc ion binding"/>
    <property type="evidence" value="ECO:0007669"/>
    <property type="project" value="UniProtKB-KW"/>
</dbReference>
<gene>
    <name evidence="6" type="ORF">EAI_00215</name>
</gene>
<sequence>FHPNLCHICKEKRGVVRLVTCNRCFMISYCSEDHKKLHFPQHRKFCTALEKFLKDDPKWFTRRFTRDEWYKAQSQLCVSVAIDLRRILEKYEIQMFIFARSCLICHQQTGLYSCIKCLSADYCLEHKEQFGQQHYSICDLLKLWLKLEFSNFEYRSIIPLKLKFMIFPDSNKPFNDMATFVTQYIREDARQWHTLDYIYTDYASGPMTIFYGIKETKLLNFLEIGPIYIIHVIDAKDVDRQSLPAWEILLHLIPKIKVLIIVMIGRELQEKLDTHDLCYCCCCNRKKLIYEFCAMSYSEYLSNPIYGKANLIVGFHATL</sequence>
<dbReference type="Pfam" id="PF01753">
    <property type="entry name" value="zf-MYND"/>
    <property type="match status" value="1"/>
</dbReference>
<dbReference type="Pfam" id="PF20179">
    <property type="entry name" value="MSS51_C"/>
    <property type="match status" value="1"/>
</dbReference>
<dbReference type="STRING" id="610380.E2BP90"/>
<reference evidence="6 7" key="1">
    <citation type="journal article" date="2010" name="Science">
        <title>Genomic comparison of the ants Camponotus floridanus and Harpegnathos saltator.</title>
        <authorList>
            <person name="Bonasio R."/>
            <person name="Zhang G."/>
            <person name="Ye C."/>
            <person name="Mutti N.S."/>
            <person name="Fang X."/>
            <person name="Qin N."/>
            <person name="Donahue G."/>
            <person name="Yang P."/>
            <person name="Li Q."/>
            <person name="Li C."/>
            <person name="Zhang P."/>
            <person name="Huang Z."/>
            <person name="Berger S.L."/>
            <person name="Reinberg D."/>
            <person name="Wang J."/>
            <person name="Liebig J."/>
        </authorList>
    </citation>
    <scope>NUCLEOTIDE SEQUENCE [LARGE SCALE GENOMIC DNA]</scope>
    <source>
        <strain evidence="6 7">R22 G/1</strain>
    </source>
</reference>
<dbReference type="PANTHER" id="PTHR28069:SF2">
    <property type="entry name" value="GH20023P"/>
    <property type="match status" value="1"/>
</dbReference>
<feature type="domain" description="MYND-type" evidence="5">
    <location>
        <begin position="6"/>
        <end position="46"/>
    </location>
</feature>
<evidence type="ECO:0000313" key="6">
    <source>
        <dbReference type="EMBL" id="EFN82510.1"/>
    </source>
</evidence>
<dbReference type="Gene3D" id="6.10.140.2220">
    <property type="match status" value="1"/>
</dbReference>
<proteinExistence type="predicted"/>
<evidence type="ECO:0000259" key="5">
    <source>
        <dbReference type="PROSITE" id="PS50865"/>
    </source>
</evidence>
<dbReference type="Proteomes" id="UP000008237">
    <property type="component" value="Unassembled WGS sequence"/>
</dbReference>
<evidence type="ECO:0000256" key="3">
    <source>
        <dbReference type="ARBA" id="ARBA00022833"/>
    </source>
</evidence>
<dbReference type="InterPro" id="IPR002893">
    <property type="entry name" value="Znf_MYND"/>
</dbReference>
<evidence type="ECO:0000256" key="2">
    <source>
        <dbReference type="ARBA" id="ARBA00022771"/>
    </source>
</evidence>
<feature type="non-terminal residue" evidence="6">
    <location>
        <position position="319"/>
    </location>
</feature>
<dbReference type="EMBL" id="GL449553">
    <property type="protein sequence ID" value="EFN82510.1"/>
    <property type="molecule type" value="Genomic_DNA"/>
</dbReference>
<evidence type="ECO:0000313" key="7">
    <source>
        <dbReference type="Proteomes" id="UP000008237"/>
    </source>
</evidence>
<dbReference type="SUPFAM" id="SSF144232">
    <property type="entry name" value="HIT/MYND zinc finger-like"/>
    <property type="match status" value="1"/>
</dbReference>
<keyword evidence="3" id="KW-0862">Zinc</keyword>
<evidence type="ECO:0000256" key="4">
    <source>
        <dbReference type="PROSITE-ProRule" id="PRU00134"/>
    </source>
</evidence>
<name>E2BP90_HARSA</name>
<keyword evidence="1" id="KW-0479">Metal-binding</keyword>
<dbReference type="PANTHER" id="PTHR28069">
    <property type="entry name" value="GH20023P"/>
    <property type="match status" value="1"/>
</dbReference>
<keyword evidence="2 4" id="KW-0863">Zinc-finger</keyword>
<evidence type="ECO:0000256" key="1">
    <source>
        <dbReference type="ARBA" id="ARBA00022723"/>
    </source>
</evidence>
<feature type="non-terminal residue" evidence="6">
    <location>
        <position position="1"/>
    </location>
</feature>
<organism evidence="7">
    <name type="scientific">Harpegnathos saltator</name>
    <name type="common">Jerdon's jumping ant</name>
    <dbReference type="NCBI Taxonomy" id="610380"/>
    <lineage>
        <taxon>Eukaryota</taxon>
        <taxon>Metazoa</taxon>
        <taxon>Ecdysozoa</taxon>
        <taxon>Arthropoda</taxon>
        <taxon>Hexapoda</taxon>
        <taxon>Insecta</taxon>
        <taxon>Pterygota</taxon>
        <taxon>Neoptera</taxon>
        <taxon>Endopterygota</taxon>
        <taxon>Hymenoptera</taxon>
        <taxon>Apocrita</taxon>
        <taxon>Aculeata</taxon>
        <taxon>Formicoidea</taxon>
        <taxon>Formicidae</taxon>
        <taxon>Ponerinae</taxon>
        <taxon>Ponerini</taxon>
        <taxon>Harpegnathos</taxon>
    </lineage>
</organism>
<dbReference type="InterPro" id="IPR046824">
    <property type="entry name" value="Mss51-like_C"/>
</dbReference>
<protein>
    <recommendedName>
        <fullName evidence="5">MYND-type domain-containing protein</fullName>
    </recommendedName>
</protein>